<evidence type="ECO:0000313" key="11">
    <source>
        <dbReference type="Proteomes" id="UP000503462"/>
    </source>
</evidence>
<dbReference type="InterPro" id="IPR036869">
    <property type="entry name" value="J_dom_sf"/>
</dbReference>
<feature type="region of interest" description="Disordered" evidence="6">
    <location>
        <begin position="219"/>
        <end position="276"/>
    </location>
</feature>
<accession>A0A6H0Y086</accession>
<proteinExistence type="predicted"/>
<keyword evidence="11" id="KW-1185">Reference proteome</keyword>
<evidence type="ECO:0000256" key="3">
    <source>
        <dbReference type="ARBA" id="ARBA00022989"/>
    </source>
</evidence>
<keyword evidence="4 7" id="KW-0472">Membrane</keyword>
<dbReference type="OrthoDB" id="413400at2759"/>
<feature type="compositionally biased region" description="Low complexity" evidence="6">
    <location>
        <begin position="225"/>
        <end position="238"/>
    </location>
</feature>
<feature type="compositionally biased region" description="Basic and acidic residues" evidence="6">
    <location>
        <begin position="252"/>
        <end position="274"/>
    </location>
</feature>
<evidence type="ECO:0000313" key="10">
    <source>
        <dbReference type="EMBL" id="QIX00060.1"/>
    </source>
</evidence>
<comment type="subcellular location">
    <subcellularLocation>
        <location evidence="5">Endomembrane system</location>
        <topology evidence="5">Single-pass membrane protein</topology>
    </subcellularLocation>
</comment>
<evidence type="ECO:0000256" key="8">
    <source>
        <dbReference type="SAM" id="SignalP"/>
    </source>
</evidence>
<keyword evidence="1 7" id="KW-0812">Transmembrane</keyword>
<dbReference type="AlphaFoldDB" id="A0A6H0Y086"/>
<feature type="signal peptide" evidence="8">
    <location>
        <begin position="1"/>
        <end position="21"/>
    </location>
</feature>
<dbReference type="InterPro" id="IPR052606">
    <property type="entry name" value="DnaJ_domain_protein"/>
</dbReference>
<dbReference type="EMBL" id="CP051142">
    <property type="protein sequence ID" value="QIX00060.1"/>
    <property type="molecule type" value="Genomic_DNA"/>
</dbReference>
<evidence type="ECO:0000256" key="5">
    <source>
        <dbReference type="ARBA" id="ARBA00037847"/>
    </source>
</evidence>
<gene>
    <name evidence="10" type="ORF">AMS68_005577</name>
</gene>
<organism evidence="10 11">
    <name type="scientific">Peltaster fructicola</name>
    <dbReference type="NCBI Taxonomy" id="286661"/>
    <lineage>
        <taxon>Eukaryota</taxon>
        <taxon>Fungi</taxon>
        <taxon>Dikarya</taxon>
        <taxon>Ascomycota</taxon>
        <taxon>Pezizomycotina</taxon>
        <taxon>Dothideomycetes</taxon>
        <taxon>Dothideomycetes incertae sedis</taxon>
        <taxon>Peltaster</taxon>
    </lineage>
</organism>
<dbReference type="Pfam" id="PF00226">
    <property type="entry name" value="DnaJ"/>
    <property type="match status" value="1"/>
</dbReference>
<dbReference type="Gene3D" id="1.10.287.110">
    <property type="entry name" value="DnaJ domain"/>
    <property type="match status" value="1"/>
</dbReference>
<dbReference type="PANTHER" id="PTHR44653:SF2">
    <property type="entry name" value="DNAJ HOMOLOG SUBFAMILY C MEMBER 1"/>
    <property type="match status" value="1"/>
</dbReference>
<evidence type="ECO:0000256" key="2">
    <source>
        <dbReference type="ARBA" id="ARBA00022729"/>
    </source>
</evidence>
<dbReference type="InterPro" id="IPR001623">
    <property type="entry name" value="DnaJ_domain"/>
</dbReference>
<feature type="transmembrane region" description="Helical" evidence="7">
    <location>
        <begin position="168"/>
        <end position="189"/>
    </location>
</feature>
<dbReference type="SUPFAM" id="SSF46565">
    <property type="entry name" value="Chaperone J-domain"/>
    <property type="match status" value="1"/>
</dbReference>
<keyword evidence="3 7" id="KW-1133">Transmembrane helix</keyword>
<sequence length="409" mass="45612">MTAFSRAALLLLLCLTAFAAAWTKEDHEIFRLNDEFQASEGKNVTFYSFLGIKPNSNHTTINAAYKRLSRQLHPDKARSQWLARYNAAPKLAGAKPTVVTRKDKKPSQSELDQFNKEATARFERLALVVNILRGPERDRYDHFLNNGFPVWRGTGYYYQRFRPGLGSVLFGLFVFGGGVVHYAALYVSWKRQREFVQRYISQARRAAWGEASDIASIPGLGRNLGTPTASGSGTSTPGESEESMQWNRKQKRAMEKEKRKDAKKPAKGKPEPAKNVEISAPTDAHIISGPVGAKKRTRAENGKILIVDSVGNVYLEDETEEGEVHEFLLDPDEIAQPSLMDTFLVRAPIFLYNQSLGRLLNKQTTEEVVWEANGAPLSETLEGAPISLDAAISTNANAEARKRRTKAKP</sequence>
<evidence type="ECO:0000256" key="4">
    <source>
        <dbReference type="ARBA" id="ARBA00023136"/>
    </source>
</evidence>
<protein>
    <recommendedName>
        <fullName evidence="9">J domain-containing protein</fullName>
    </recommendedName>
</protein>
<dbReference type="PRINTS" id="PR00625">
    <property type="entry name" value="JDOMAIN"/>
</dbReference>
<feature type="domain" description="J" evidence="9">
    <location>
        <begin position="45"/>
        <end position="144"/>
    </location>
</feature>
<name>A0A6H0Y086_9PEZI</name>
<dbReference type="GO" id="GO:0012505">
    <property type="term" value="C:endomembrane system"/>
    <property type="evidence" value="ECO:0007669"/>
    <property type="project" value="UniProtKB-SubCell"/>
</dbReference>
<dbReference type="CDD" id="cd06257">
    <property type="entry name" value="DnaJ"/>
    <property type="match status" value="1"/>
</dbReference>
<dbReference type="Proteomes" id="UP000503462">
    <property type="component" value="Chromosome 4"/>
</dbReference>
<evidence type="ECO:0000259" key="9">
    <source>
        <dbReference type="PROSITE" id="PS50076"/>
    </source>
</evidence>
<feature type="chain" id="PRO_5026006910" description="J domain-containing protein" evidence="8">
    <location>
        <begin position="22"/>
        <end position="409"/>
    </location>
</feature>
<reference evidence="10 11" key="1">
    <citation type="journal article" date="2016" name="Sci. Rep.">
        <title>Peltaster fructicola genome reveals evolution from an invasive phytopathogen to an ectophytic parasite.</title>
        <authorList>
            <person name="Xu C."/>
            <person name="Chen H."/>
            <person name="Gleason M.L."/>
            <person name="Xu J.R."/>
            <person name="Liu H."/>
            <person name="Zhang R."/>
            <person name="Sun G."/>
        </authorList>
    </citation>
    <scope>NUCLEOTIDE SEQUENCE [LARGE SCALE GENOMIC DNA]</scope>
    <source>
        <strain evidence="10 11">LNHT1506</strain>
    </source>
</reference>
<evidence type="ECO:0000256" key="6">
    <source>
        <dbReference type="SAM" id="MobiDB-lite"/>
    </source>
</evidence>
<dbReference type="PROSITE" id="PS50076">
    <property type="entry name" value="DNAJ_2"/>
    <property type="match status" value="1"/>
</dbReference>
<keyword evidence="2 8" id="KW-0732">Signal</keyword>
<evidence type="ECO:0000256" key="1">
    <source>
        <dbReference type="ARBA" id="ARBA00022692"/>
    </source>
</evidence>
<dbReference type="PANTHER" id="PTHR44653">
    <property type="entry name" value="DNAJ HOMOLOG SUBFAMILY C MEMBER 1"/>
    <property type="match status" value="1"/>
</dbReference>
<evidence type="ECO:0000256" key="7">
    <source>
        <dbReference type="SAM" id="Phobius"/>
    </source>
</evidence>